<reference evidence="2" key="1">
    <citation type="submission" date="2021-11" db="EMBL/GenBank/DDBJ databases">
        <title>BS-T2-15 a new species belonging to the Comamonadaceae family isolated from the soil of a French oak forest.</title>
        <authorList>
            <person name="Mieszkin S."/>
            <person name="Alain K."/>
        </authorList>
    </citation>
    <scope>NUCLEOTIDE SEQUENCE</scope>
    <source>
        <strain evidence="2">BS-T2-15</strain>
    </source>
</reference>
<gene>
    <name evidence="2" type="ORF">LPC04_11705</name>
</gene>
<proteinExistence type="predicted"/>
<dbReference type="AlphaFoldDB" id="A0A9X2BZI4"/>
<evidence type="ECO:0000256" key="1">
    <source>
        <dbReference type="SAM" id="SignalP"/>
    </source>
</evidence>
<name>A0A9X2BZI4_9BURK</name>
<accession>A0A9X2BZI4</accession>
<dbReference type="NCBIfam" id="TIGR03016">
    <property type="entry name" value="pepcterm_hypo_1"/>
    <property type="match status" value="1"/>
</dbReference>
<organism evidence="2 3">
    <name type="scientific">Scleromatobacter humisilvae</name>
    <dbReference type="NCBI Taxonomy" id="2897159"/>
    <lineage>
        <taxon>Bacteria</taxon>
        <taxon>Pseudomonadati</taxon>
        <taxon>Pseudomonadota</taxon>
        <taxon>Betaproteobacteria</taxon>
        <taxon>Burkholderiales</taxon>
        <taxon>Sphaerotilaceae</taxon>
        <taxon>Scleromatobacter</taxon>
    </lineage>
</organism>
<evidence type="ECO:0000313" key="2">
    <source>
        <dbReference type="EMBL" id="MCK9686372.1"/>
    </source>
</evidence>
<feature type="chain" id="PRO_5040891617" evidence="1">
    <location>
        <begin position="37"/>
        <end position="520"/>
    </location>
</feature>
<dbReference type="Proteomes" id="UP001139353">
    <property type="component" value="Unassembled WGS sequence"/>
</dbReference>
<dbReference type="InterPro" id="IPR017467">
    <property type="entry name" value="CHP03016_PEP-CTERM"/>
</dbReference>
<dbReference type="EMBL" id="JAJLJH010000002">
    <property type="protein sequence ID" value="MCK9686372.1"/>
    <property type="molecule type" value="Genomic_DNA"/>
</dbReference>
<dbReference type="RefSeq" id="WP_275682396.1">
    <property type="nucleotide sequence ID" value="NZ_JAJLJH010000002.1"/>
</dbReference>
<keyword evidence="1" id="KW-0732">Signal</keyword>
<keyword evidence="3" id="KW-1185">Reference proteome</keyword>
<evidence type="ECO:0000313" key="3">
    <source>
        <dbReference type="Proteomes" id="UP001139353"/>
    </source>
</evidence>
<feature type="signal peptide" evidence="1">
    <location>
        <begin position="1"/>
        <end position="36"/>
    </location>
</feature>
<comment type="caution">
    <text evidence="2">The sequence shown here is derived from an EMBL/GenBank/DDBJ whole genome shotgun (WGS) entry which is preliminary data.</text>
</comment>
<sequence length="520" mass="55980">MARAKPEYRNPRVVAIDRYRLTVLGLLSLAMFDAQAQPDSGGDASRPFIISPSVTVNETLTDNANLTATDRRADLVTQVSPSLQVRSAAGWAQGFLNYSLVGLNYARSTSADAIQQSLESAVQTQLLDHHLFIDGNASISRQNISAFGTQTPDAALHTDNQTQVASLSVTPYLQGILAGNVAYRLGGDYSITHSSSGAIGNSTNSGGSAHLGTAQTTARIGWGLDVSDEKTDFSEGRATTTKSAVGSLIFSPDGELQLTLRGGREGTDVESLNLKYDTTYGASVRWKPSDRTTLLLEDDKRYFGDAYTFSFQHRTAHTVWMIGDSRQVTNNASAASQGQLMTAFDLIYMQLASKYPDPVTRASQTLLELQALGLNPLVVVPTGFLTDAVSLQRTLSFSVGYIGLRTNILLSAQQSDTSRLDPLSTASDSLSDGSSVRQRTASLSASHRLTELSSLNLTLSDSRTLDRDSGAHVELRTATVNWITQLGLRTHFSLGARRSIAIGDSPYTEWALLATLNLQI</sequence>
<protein>
    <submittedName>
        <fullName evidence="2">TIGR03016 family PEP-CTERM system-associated outer membrane protein</fullName>
    </submittedName>
</protein>